<dbReference type="SUPFAM" id="SSF53383">
    <property type="entry name" value="PLP-dependent transferases"/>
    <property type="match status" value="1"/>
</dbReference>
<dbReference type="CDD" id="cd00616">
    <property type="entry name" value="AHBA_syn"/>
    <property type="match status" value="1"/>
</dbReference>
<dbReference type="RefSeq" id="WP_203905076.1">
    <property type="nucleotide sequence ID" value="NZ_BOPF01000053.1"/>
</dbReference>
<feature type="active site" description="Proton acceptor" evidence="2">
    <location>
        <position position="187"/>
    </location>
</feature>
<comment type="cofactor">
    <cofactor evidence="1">
        <name>pyridoxal 5'-phosphate</name>
        <dbReference type="ChEBI" id="CHEBI:597326"/>
    </cofactor>
</comment>
<evidence type="ECO:0000313" key="5">
    <source>
        <dbReference type="EMBL" id="GIJ51680.1"/>
    </source>
</evidence>
<evidence type="ECO:0008006" key="7">
    <source>
        <dbReference type="Google" id="ProtNLM"/>
    </source>
</evidence>
<dbReference type="InterPro" id="IPR015422">
    <property type="entry name" value="PyrdxlP-dep_Trfase_small"/>
</dbReference>
<dbReference type="InterPro" id="IPR015424">
    <property type="entry name" value="PyrdxlP-dep_Trfase"/>
</dbReference>
<evidence type="ECO:0000256" key="1">
    <source>
        <dbReference type="ARBA" id="ARBA00001933"/>
    </source>
</evidence>
<evidence type="ECO:0000256" key="4">
    <source>
        <dbReference type="RuleBase" id="RU004508"/>
    </source>
</evidence>
<dbReference type="Proteomes" id="UP000619260">
    <property type="component" value="Unassembled WGS sequence"/>
</dbReference>
<dbReference type="EMBL" id="BOPF01000053">
    <property type="protein sequence ID" value="GIJ51680.1"/>
    <property type="molecule type" value="Genomic_DNA"/>
</dbReference>
<dbReference type="Gene3D" id="3.40.640.10">
    <property type="entry name" value="Type I PLP-dependent aspartate aminotransferase-like (Major domain)"/>
    <property type="match status" value="1"/>
</dbReference>
<feature type="modified residue" description="N6-(pyridoxal phosphate)lysine" evidence="3">
    <location>
        <position position="187"/>
    </location>
</feature>
<comment type="caution">
    <text evidence="5">The sequence shown here is derived from an EMBL/GenBank/DDBJ whole genome shotgun (WGS) entry which is preliminary data.</text>
</comment>
<sequence>MATMHLSAPSVGPLEREYLLRAFDSGWIAPVGPDLDAFERELAATTGVREAVAVASGTAALHLALELVGATAGRSVLVQSLTFVATANAVRYTGATPVFVDSHPDTWTMDPELVADYLARHREDPPAAVVPVDIFGQCADYDALREVCGAHGVPIVQDAAEALGAFHRGQPAGAQGELGVLSFNGNKIITTGGGGALLTDDPRRAARARHLATQAREPAPHYEHTEVGYNYRLGNLPAALGRAQLARLPEIVARKRAIRAQYAAFFSQVPGVDLMPEAAYGTGNAWLTVVTIDPVRCGSTAEELRMALATHGIEARAVWKPMHLQPVYAAAPALDRGVAARLFRQGLCLPSGAGLSEADVDYVIEVVAGALSRRARQLADL</sequence>
<dbReference type="Pfam" id="PF01041">
    <property type="entry name" value="DegT_DnrJ_EryC1"/>
    <property type="match status" value="1"/>
</dbReference>
<evidence type="ECO:0000256" key="2">
    <source>
        <dbReference type="PIRSR" id="PIRSR000390-1"/>
    </source>
</evidence>
<keyword evidence="3 4" id="KW-0663">Pyridoxal phosphate</keyword>
<dbReference type="GO" id="GO:0008483">
    <property type="term" value="F:transaminase activity"/>
    <property type="evidence" value="ECO:0007669"/>
    <property type="project" value="TreeGrafter"/>
</dbReference>
<comment type="similarity">
    <text evidence="4">Belongs to the DegT/DnrJ/EryC1 family.</text>
</comment>
<organism evidence="5 6">
    <name type="scientific">Virgisporangium aliadipatigenens</name>
    <dbReference type="NCBI Taxonomy" id="741659"/>
    <lineage>
        <taxon>Bacteria</taxon>
        <taxon>Bacillati</taxon>
        <taxon>Actinomycetota</taxon>
        <taxon>Actinomycetes</taxon>
        <taxon>Micromonosporales</taxon>
        <taxon>Micromonosporaceae</taxon>
        <taxon>Virgisporangium</taxon>
    </lineage>
</organism>
<reference evidence="5" key="1">
    <citation type="submission" date="2021-01" db="EMBL/GenBank/DDBJ databases">
        <title>Whole genome shotgun sequence of Virgisporangium aliadipatigenens NBRC 105644.</title>
        <authorList>
            <person name="Komaki H."/>
            <person name="Tamura T."/>
        </authorList>
    </citation>
    <scope>NUCLEOTIDE SEQUENCE</scope>
    <source>
        <strain evidence="5">NBRC 105644</strain>
    </source>
</reference>
<dbReference type="GO" id="GO:0000271">
    <property type="term" value="P:polysaccharide biosynthetic process"/>
    <property type="evidence" value="ECO:0007669"/>
    <property type="project" value="TreeGrafter"/>
</dbReference>
<dbReference type="GO" id="GO:0030170">
    <property type="term" value="F:pyridoxal phosphate binding"/>
    <property type="evidence" value="ECO:0007669"/>
    <property type="project" value="TreeGrafter"/>
</dbReference>
<dbReference type="Gene3D" id="3.90.1150.10">
    <property type="entry name" value="Aspartate Aminotransferase, domain 1"/>
    <property type="match status" value="1"/>
</dbReference>
<dbReference type="PANTHER" id="PTHR30244:SF34">
    <property type="entry name" value="DTDP-4-AMINO-4,6-DIDEOXYGALACTOSE TRANSAMINASE"/>
    <property type="match status" value="1"/>
</dbReference>
<dbReference type="InterPro" id="IPR000653">
    <property type="entry name" value="DegT/StrS_aminotransferase"/>
</dbReference>
<dbReference type="AlphaFoldDB" id="A0A8J3YXT0"/>
<evidence type="ECO:0000313" key="6">
    <source>
        <dbReference type="Proteomes" id="UP000619260"/>
    </source>
</evidence>
<protein>
    <recommendedName>
        <fullName evidence="7">Aminotransferase</fullName>
    </recommendedName>
</protein>
<gene>
    <name evidence="5" type="ORF">Val02_85660</name>
</gene>
<dbReference type="PIRSF" id="PIRSF000390">
    <property type="entry name" value="PLP_StrS"/>
    <property type="match status" value="1"/>
</dbReference>
<accession>A0A8J3YXT0</accession>
<dbReference type="PANTHER" id="PTHR30244">
    <property type="entry name" value="TRANSAMINASE"/>
    <property type="match status" value="1"/>
</dbReference>
<name>A0A8J3YXT0_9ACTN</name>
<proteinExistence type="inferred from homology"/>
<evidence type="ECO:0000256" key="3">
    <source>
        <dbReference type="PIRSR" id="PIRSR000390-2"/>
    </source>
</evidence>
<dbReference type="InterPro" id="IPR015421">
    <property type="entry name" value="PyrdxlP-dep_Trfase_major"/>
</dbReference>
<keyword evidence="6" id="KW-1185">Reference proteome</keyword>